<reference evidence="4" key="1">
    <citation type="submission" date="2025-08" db="UniProtKB">
        <authorList>
            <consortium name="Ensembl"/>
        </authorList>
    </citation>
    <scope>IDENTIFICATION</scope>
</reference>
<accession>A0A8D0P3H3</accession>
<proteinExistence type="inferred from homology"/>
<dbReference type="InterPro" id="IPR000210">
    <property type="entry name" value="BTB/POZ_dom"/>
</dbReference>
<evidence type="ECO:0000259" key="3">
    <source>
        <dbReference type="PROSITE" id="PS50097"/>
    </source>
</evidence>
<dbReference type="SUPFAM" id="SSF53474">
    <property type="entry name" value="alpha/beta-Hydrolases"/>
    <property type="match status" value="1"/>
</dbReference>
<dbReference type="PROSITE" id="PS50097">
    <property type="entry name" value="BTB"/>
    <property type="match status" value="1"/>
</dbReference>
<name>A0A8D0P3H3_PIG</name>
<dbReference type="Ensembl" id="ENSSSCT00015064342.1">
    <property type="protein sequence ID" value="ENSSSCP00015025750.1"/>
    <property type="gene ID" value="ENSSSCG00015048351.1"/>
</dbReference>
<feature type="domain" description="BTB" evidence="3">
    <location>
        <begin position="244"/>
        <end position="312"/>
    </location>
</feature>
<evidence type="ECO:0000256" key="1">
    <source>
        <dbReference type="ARBA" id="ARBA00022801"/>
    </source>
</evidence>
<evidence type="ECO:0000256" key="2">
    <source>
        <dbReference type="ARBA" id="ARBA00038334"/>
    </source>
</evidence>
<dbReference type="InterPro" id="IPR040121">
    <property type="entry name" value="BTBD8_BTB_POZ_1"/>
</dbReference>
<dbReference type="InterPro" id="IPR000073">
    <property type="entry name" value="AB_hydrolase_1"/>
</dbReference>
<evidence type="ECO:0000313" key="4">
    <source>
        <dbReference type="Ensembl" id="ENSSSCP00015025750.1"/>
    </source>
</evidence>
<dbReference type="InterPro" id="IPR011333">
    <property type="entry name" value="SKP1/BTB/POZ_sf"/>
</dbReference>
<sequence length="429" mass="49529">MPASFTKCTTLIVNPKHQFHALYFLLQESGLRFHYVAAGERGKPLMLLLHGFPEFWYSWRYQLREFKSNYRVVALDLRGYGETDAPLHRENYKLDCLITDIKDILDFLGYSKCILIGHDWGGMIAWLIAICYPEMVMKLIVLNFPHPNVFTEYILRHPAQLFKSSYYYFFQIPWFPEFMFSINDFKALRHLFTGHSTGTGRKGRPLTTEELEAYIYVFSQPGALSGPINHYRNIFRLLREEVHTDVTFCIGCALFKAHKAVLLARVPDFYFHTVGQTNNLTNHDPVAVENFEASEFGTFLQIVYSSNRNIKNYEEETLRKTVVESGVPPRKCDFSVGKCADNDGRSSAGKRSPDHSLLKHEIPEDISSNEDSFISTDIYDLEPASELGEDFLKLYQKRCCPDIDIYVDGKRFKAHRYVIDLVSCCDSEG</sequence>
<dbReference type="AlphaFoldDB" id="A0A8D0P3H3"/>
<dbReference type="CDD" id="cd18285">
    <property type="entry name" value="BTB1_POZ_BTBD8"/>
    <property type="match status" value="1"/>
</dbReference>
<dbReference type="GO" id="GO:0004301">
    <property type="term" value="F:epoxide hydrolase activity"/>
    <property type="evidence" value="ECO:0007669"/>
    <property type="project" value="UniProtKB-ARBA"/>
</dbReference>
<dbReference type="SUPFAM" id="SSF54695">
    <property type="entry name" value="POZ domain"/>
    <property type="match status" value="1"/>
</dbReference>
<comment type="similarity">
    <text evidence="2">Belongs to the AB hydrolase superfamily. Epoxide hydrolase family.</text>
</comment>
<dbReference type="Proteomes" id="UP000694726">
    <property type="component" value="Unplaced"/>
</dbReference>
<dbReference type="InterPro" id="IPR000639">
    <property type="entry name" value="Epox_hydrolase-like"/>
</dbReference>
<dbReference type="Pfam" id="PF00651">
    <property type="entry name" value="BTB"/>
    <property type="match status" value="1"/>
</dbReference>
<keyword evidence="1" id="KW-0378">Hydrolase</keyword>
<dbReference type="PRINTS" id="PR00412">
    <property type="entry name" value="EPOXHYDRLASE"/>
</dbReference>
<dbReference type="Pfam" id="PF00561">
    <property type="entry name" value="Abhydrolase_1"/>
    <property type="match status" value="1"/>
</dbReference>
<evidence type="ECO:0000313" key="5">
    <source>
        <dbReference type="Proteomes" id="UP000694726"/>
    </source>
</evidence>
<protein>
    <recommendedName>
        <fullName evidence="3">BTB domain-containing protein</fullName>
    </recommendedName>
</protein>
<dbReference type="PANTHER" id="PTHR43329">
    <property type="entry name" value="EPOXIDE HYDROLASE"/>
    <property type="match status" value="1"/>
</dbReference>
<organism evidence="4 5">
    <name type="scientific">Sus scrofa</name>
    <name type="common">Pig</name>
    <dbReference type="NCBI Taxonomy" id="9823"/>
    <lineage>
        <taxon>Eukaryota</taxon>
        <taxon>Metazoa</taxon>
        <taxon>Chordata</taxon>
        <taxon>Craniata</taxon>
        <taxon>Vertebrata</taxon>
        <taxon>Euteleostomi</taxon>
        <taxon>Mammalia</taxon>
        <taxon>Eutheria</taxon>
        <taxon>Laurasiatheria</taxon>
        <taxon>Artiodactyla</taxon>
        <taxon>Suina</taxon>
        <taxon>Suidae</taxon>
        <taxon>Sus</taxon>
    </lineage>
</organism>
<dbReference type="Gene3D" id="3.40.50.1820">
    <property type="entry name" value="alpha/beta hydrolase"/>
    <property type="match status" value="1"/>
</dbReference>
<dbReference type="PRINTS" id="PR00111">
    <property type="entry name" value="ABHYDROLASE"/>
</dbReference>
<dbReference type="InterPro" id="IPR029058">
    <property type="entry name" value="AB_hydrolase_fold"/>
</dbReference>